<evidence type="ECO:0000256" key="1">
    <source>
        <dbReference type="SAM" id="Phobius"/>
    </source>
</evidence>
<dbReference type="AlphaFoldDB" id="A0A1E4RNL0"/>
<sequence>MILLIEQYTIQLSKGLILCISIPLVVLFIIDLLTYSLSLILKTLNNSIYLQHGSHLIYNLKIFNILNEKQYSSFIIKNNLSNVKLINQNINKWANDSLNCWNNLKNFTKVELKKSAN</sequence>
<keyword evidence="3" id="KW-1185">Reference proteome</keyword>
<keyword evidence="1" id="KW-0812">Transmembrane</keyword>
<proteinExistence type="predicted"/>
<evidence type="ECO:0000313" key="2">
    <source>
        <dbReference type="EMBL" id="ODV68843.1"/>
    </source>
</evidence>
<accession>A0A1E4RNL0</accession>
<dbReference type="RefSeq" id="XP_020077910.1">
    <property type="nucleotide sequence ID" value="XM_020223466.1"/>
</dbReference>
<dbReference type="Proteomes" id="UP000095085">
    <property type="component" value="Unassembled WGS sequence"/>
</dbReference>
<keyword evidence="1" id="KW-0472">Membrane</keyword>
<dbReference type="GeneID" id="30998015"/>
<keyword evidence="1" id="KW-1133">Transmembrane helix</keyword>
<name>A0A1E4RNL0_9ASCO</name>
<gene>
    <name evidence="2" type="ORF">HYPBUDRAFT_4916</name>
</gene>
<protein>
    <submittedName>
        <fullName evidence="2">Uncharacterized protein</fullName>
    </submittedName>
</protein>
<dbReference type="EMBL" id="KV454539">
    <property type="protein sequence ID" value="ODV68843.1"/>
    <property type="molecule type" value="Genomic_DNA"/>
</dbReference>
<feature type="transmembrane region" description="Helical" evidence="1">
    <location>
        <begin position="15"/>
        <end position="41"/>
    </location>
</feature>
<organism evidence="2 3">
    <name type="scientific">Hyphopichia burtonii NRRL Y-1933</name>
    <dbReference type="NCBI Taxonomy" id="984485"/>
    <lineage>
        <taxon>Eukaryota</taxon>
        <taxon>Fungi</taxon>
        <taxon>Dikarya</taxon>
        <taxon>Ascomycota</taxon>
        <taxon>Saccharomycotina</taxon>
        <taxon>Pichiomycetes</taxon>
        <taxon>Debaryomycetaceae</taxon>
        <taxon>Hyphopichia</taxon>
    </lineage>
</organism>
<evidence type="ECO:0000313" key="3">
    <source>
        <dbReference type="Proteomes" id="UP000095085"/>
    </source>
</evidence>
<reference evidence="3" key="1">
    <citation type="submission" date="2016-05" db="EMBL/GenBank/DDBJ databases">
        <title>Comparative genomics of biotechnologically important yeasts.</title>
        <authorList>
            <consortium name="DOE Joint Genome Institute"/>
            <person name="Riley R."/>
            <person name="Haridas S."/>
            <person name="Wolfe K.H."/>
            <person name="Lopes M.R."/>
            <person name="Hittinger C.T."/>
            <person name="Goker M."/>
            <person name="Salamov A."/>
            <person name="Wisecaver J."/>
            <person name="Long T.M."/>
            <person name="Aerts A.L."/>
            <person name="Barry K."/>
            <person name="Choi C."/>
            <person name="Clum A."/>
            <person name="Coughlan A.Y."/>
            <person name="Deshpande S."/>
            <person name="Douglass A.P."/>
            <person name="Hanson S.J."/>
            <person name="Klenk H.-P."/>
            <person name="Labutti K."/>
            <person name="Lapidus A."/>
            <person name="Lindquist E."/>
            <person name="Lipzen A."/>
            <person name="Meier-Kolthoff J.P."/>
            <person name="Ohm R.A."/>
            <person name="Otillar R.P."/>
            <person name="Pangilinan J."/>
            <person name="Peng Y."/>
            <person name="Rokas A."/>
            <person name="Rosa C.A."/>
            <person name="Scheuner C."/>
            <person name="Sibirny A.A."/>
            <person name="Slot J.C."/>
            <person name="Stielow J.B."/>
            <person name="Sun H."/>
            <person name="Kurtzman C.P."/>
            <person name="Blackwell M."/>
            <person name="Grigoriev I.V."/>
            <person name="Jeffries T.W."/>
        </authorList>
    </citation>
    <scope>NUCLEOTIDE SEQUENCE [LARGE SCALE GENOMIC DNA]</scope>
    <source>
        <strain evidence="3">NRRL Y-1933</strain>
    </source>
</reference>